<comment type="caution">
    <text evidence="1">The sequence shown here is derived from an EMBL/GenBank/DDBJ whole genome shotgun (WGS) entry which is preliminary data.</text>
</comment>
<organism evidence="1 2">
    <name type="scientific">Alligator mississippiensis</name>
    <name type="common">American alligator</name>
    <dbReference type="NCBI Taxonomy" id="8496"/>
    <lineage>
        <taxon>Eukaryota</taxon>
        <taxon>Metazoa</taxon>
        <taxon>Chordata</taxon>
        <taxon>Craniata</taxon>
        <taxon>Vertebrata</taxon>
        <taxon>Euteleostomi</taxon>
        <taxon>Archelosauria</taxon>
        <taxon>Archosauria</taxon>
        <taxon>Crocodylia</taxon>
        <taxon>Alligatoridae</taxon>
        <taxon>Alligatorinae</taxon>
        <taxon>Alligator</taxon>
    </lineage>
</organism>
<reference evidence="1 2" key="1">
    <citation type="journal article" date="2012" name="Genome Biol.">
        <title>Sequencing three crocodilian genomes to illuminate the evolution of archosaurs and amniotes.</title>
        <authorList>
            <person name="St John J.A."/>
            <person name="Braun E.L."/>
            <person name="Isberg S.R."/>
            <person name="Miles L.G."/>
            <person name="Chong A.Y."/>
            <person name="Gongora J."/>
            <person name="Dalzell P."/>
            <person name="Moran C."/>
            <person name="Bed'hom B."/>
            <person name="Abzhanov A."/>
            <person name="Burgess S.C."/>
            <person name="Cooksey A.M."/>
            <person name="Castoe T.A."/>
            <person name="Crawford N.G."/>
            <person name="Densmore L.D."/>
            <person name="Drew J.C."/>
            <person name="Edwards S.V."/>
            <person name="Faircloth B.C."/>
            <person name="Fujita M.K."/>
            <person name="Greenwold M.J."/>
            <person name="Hoffmann F.G."/>
            <person name="Howard J.M."/>
            <person name="Iguchi T."/>
            <person name="Janes D.E."/>
            <person name="Khan S.Y."/>
            <person name="Kohno S."/>
            <person name="de Koning A.J."/>
            <person name="Lance S.L."/>
            <person name="McCarthy F.M."/>
            <person name="McCormack J.E."/>
            <person name="Merchant M.E."/>
            <person name="Peterson D.G."/>
            <person name="Pollock D.D."/>
            <person name="Pourmand N."/>
            <person name="Raney B.J."/>
            <person name="Roessler K.A."/>
            <person name="Sanford J.R."/>
            <person name="Sawyer R.H."/>
            <person name="Schmidt C.J."/>
            <person name="Triplett E.W."/>
            <person name="Tuberville T.D."/>
            <person name="Venegas-Anaya M."/>
            <person name="Howard J.T."/>
            <person name="Jarvis E.D."/>
            <person name="Guillette L.J.Jr."/>
            <person name="Glenn T.C."/>
            <person name="Green R.E."/>
            <person name="Ray D.A."/>
        </authorList>
    </citation>
    <scope>NUCLEOTIDE SEQUENCE [LARGE SCALE GENOMIC DNA]</scope>
    <source>
        <strain evidence="1">KSC_2009_1</strain>
    </source>
</reference>
<sequence length="174" mass="19873">MLQSQSSQLRSFEIFTTVIAGRADKHHYVMYSFTRSSSLSSVFQYVEHLFGVGKSTTGEAILEVCGALQDMLVDTVFCIYDPQSVVSWFWVLRFSQCIRDLDRTHIFITCPPHSGWPYYRSRELYSVVLQAVIGTFTHVNIGWVDSMYNAHVFWNSGPFVGVESRCFVLGVKDT</sequence>
<protein>
    <submittedName>
        <fullName evidence="1">Uncharacterized protein</fullName>
    </submittedName>
</protein>
<proteinExistence type="predicted"/>
<gene>
    <name evidence="1" type="ORF">Y1Q_0019168</name>
</gene>
<accession>A0A151MQ80</accession>
<evidence type="ECO:0000313" key="2">
    <source>
        <dbReference type="Proteomes" id="UP000050525"/>
    </source>
</evidence>
<dbReference type="Proteomes" id="UP000050525">
    <property type="component" value="Unassembled WGS sequence"/>
</dbReference>
<dbReference type="AlphaFoldDB" id="A0A151MQ80"/>
<evidence type="ECO:0000313" key="1">
    <source>
        <dbReference type="EMBL" id="KYO26695.1"/>
    </source>
</evidence>
<name>A0A151MQ80_ALLMI</name>
<dbReference type="EMBL" id="AKHW03005461">
    <property type="protein sequence ID" value="KYO26695.1"/>
    <property type="molecule type" value="Genomic_DNA"/>
</dbReference>
<keyword evidence="2" id="KW-1185">Reference proteome</keyword>